<protein>
    <submittedName>
        <fullName evidence="1">Domain of uncharacterized function (DUF1853)</fullName>
    </submittedName>
</protein>
<dbReference type="AlphaFoldDB" id="A0AAX2J0E3"/>
<evidence type="ECO:0000313" key="1">
    <source>
        <dbReference type="EMBL" id="SQH23986.1"/>
    </source>
</evidence>
<proteinExistence type="predicted"/>
<dbReference type="Pfam" id="PF08907">
    <property type="entry name" value="DUF1853"/>
    <property type="match status" value="1"/>
</dbReference>
<organism evidence="1 2">
    <name type="scientific">Kingella kingae</name>
    <dbReference type="NCBI Taxonomy" id="504"/>
    <lineage>
        <taxon>Bacteria</taxon>
        <taxon>Pseudomonadati</taxon>
        <taxon>Pseudomonadota</taxon>
        <taxon>Betaproteobacteria</taxon>
        <taxon>Neisseriales</taxon>
        <taxon>Neisseriaceae</taxon>
        <taxon>Kingella</taxon>
    </lineage>
</organism>
<dbReference type="InterPro" id="IPR015003">
    <property type="entry name" value="DUF1853"/>
</dbReference>
<sequence>MNYANDALWWKLQSPHVRALASLLTAPPLWQTGCELPVRELLGDTGFRFLLQLDAEPCRLPADLAHAQLGHYAENLLAWWLDNAPHSRLLAREWCVGNDGALDLIAKLNQQIYHIELTCKYFGGTGEPSTMIGLNPNDNLPKKVRKLSEQLALSQRDDVQAALRQHGIDVSQMQRVSVVRGMAFTPSQTLPDVAPYTANAWTGLLITTPDQWQTFAPDSQFYCLARHEYLAPTRVLPEQLLLRDDVIQAAQSGLYAQILPRDDGFGHEAVRVMWRIE</sequence>
<evidence type="ECO:0000313" key="2">
    <source>
        <dbReference type="Proteomes" id="UP000248598"/>
    </source>
</evidence>
<reference evidence="1 2" key="1">
    <citation type="submission" date="2018-06" db="EMBL/GenBank/DDBJ databases">
        <authorList>
            <consortium name="Pathogen Informatics"/>
            <person name="Doyle S."/>
        </authorList>
    </citation>
    <scope>NUCLEOTIDE SEQUENCE [LARGE SCALE GENOMIC DNA]</scope>
    <source>
        <strain evidence="1 2">NCTC10529</strain>
    </source>
</reference>
<name>A0AAX2J0E3_KINKI</name>
<dbReference type="Proteomes" id="UP000248598">
    <property type="component" value="Chromosome 1"/>
</dbReference>
<dbReference type="EMBL" id="LS483426">
    <property type="protein sequence ID" value="SQH23986.1"/>
    <property type="molecule type" value="Genomic_DNA"/>
</dbReference>
<gene>
    <name evidence="1" type="ORF">NCTC10529_00130</name>
</gene>
<dbReference type="GeneID" id="93261460"/>
<dbReference type="RefSeq" id="WP_003787174.1">
    <property type="nucleotide sequence ID" value="NZ_CP050135.1"/>
</dbReference>
<accession>A0AAX2J0E3</accession>